<gene>
    <name evidence="1" type="ORF">QBC36DRAFT_316210</name>
</gene>
<protein>
    <recommendedName>
        <fullName evidence="3">BTB domain-containing protein</fullName>
    </recommendedName>
</protein>
<reference evidence="1" key="2">
    <citation type="submission" date="2023-05" db="EMBL/GenBank/DDBJ databases">
        <authorList>
            <consortium name="Lawrence Berkeley National Laboratory"/>
            <person name="Steindorff A."/>
            <person name="Hensen N."/>
            <person name="Bonometti L."/>
            <person name="Westerberg I."/>
            <person name="Brannstrom I.O."/>
            <person name="Guillou S."/>
            <person name="Cros-Aarteil S."/>
            <person name="Calhoun S."/>
            <person name="Haridas S."/>
            <person name="Kuo A."/>
            <person name="Mondo S."/>
            <person name="Pangilinan J."/>
            <person name="Riley R."/>
            <person name="Labutti K."/>
            <person name="Andreopoulos B."/>
            <person name="Lipzen A."/>
            <person name="Chen C."/>
            <person name="Yanf M."/>
            <person name="Daum C."/>
            <person name="Ng V."/>
            <person name="Clum A."/>
            <person name="Ohm R."/>
            <person name="Martin F."/>
            <person name="Silar P."/>
            <person name="Natvig D."/>
            <person name="Lalanne C."/>
            <person name="Gautier V."/>
            <person name="Ament-Velasquez S.L."/>
            <person name="Kruys A."/>
            <person name="Hutchinson M.I."/>
            <person name="Powell A.J."/>
            <person name="Barry K."/>
            <person name="Miller A.N."/>
            <person name="Grigoriev I.V."/>
            <person name="Debuchy R."/>
            <person name="Gladieux P."/>
            <person name="Thoren M.H."/>
            <person name="Johannesson H."/>
        </authorList>
    </citation>
    <scope>NUCLEOTIDE SEQUENCE</scope>
    <source>
        <strain evidence="1">CBS 892.96</strain>
    </source>
</reference>
<evidence type="ECO:0008006" key="3">
    <source>
        <dbReference type="Google" id="ProtNLM"/>
    </source>
</evidence>
<evidence type="ECO:0000313" key="1">
    <source>
        <dbReference type="EMBL" id="KAK4170991.1"/>
    </source>
</evidence>
<organism evidence="1 2">
    <name type="scientific">Triangularia setosa</name>
    <dbReference type="NCBI Taxonomy" id="2587417"/>
    <lineage>
        <taxon>Eukaryota</taxon>
        <taxon>Fungi</taxon>
        <taxon>Dikarya</taxon>
        <taxon>Ascomycota</taxon>
        <taxon>Pezizomycotina</taxon>
        <taxon>Sordariomycetes</taxon>
        <taxon>Sordariomycetidae</taxon>
        <taxon>Sordariales</taxon>
        <taxon>Podosporaceae</taxon>
        <taxon>Triangularia</taxon>
    </lineage>
</organism>
<sequence>MLEDDNTNFSDPALANLILQVGSNPTKELMVRAESLKHCSPYFETACSDMRFGDLTGTQAHRLCFPQDDPDVFCIMLCVIATRFSEVSSFIKRSGFTAILKLMMIAKKYFSLQILSPWVQPLVFRMSTSLNQLNDQELVNCALILRELGEIEVLSCVIYILAHFARKNKNGDIFLAYDRSSNLHIQERYTRPLKDCLHGLYNNDGVLDIICRPPKSSCFTGLILT</sequence>
<accession>A0AAN7A0P3</accession>
<keyword evidence="2" id="KW-1185">Reference proteome</keyword>
<dbReference type="EMBL" id="MU866677">
    <property type="protein sequence ID" value="KAK4170991.1"/>
    <property type="molecule type" value="Genomic_DNA"/>
</dbReference>
<comment type="caution">
    <text evidence="1">The sequence shown here is derived from an EMBL/GenBank/DDBJ whole genome shotgun (WGS) entry which is preliminary data.</text>
</comment>
<dbReference type="Gene3D" id="3.30.710.10">
    <property type="entry name" value="Potassium Channel Kv1.1, Chain A"/>
    <property type="match status" value="1"/>
</dbReference>
<reference evidence="1" key="1">
    <citation type="journal article" date="2023" name="Mol. Phylogenet. Evol.">
        <title>Genome-scale phylogeny and comparative genomics of the fungal order Sordariales.</title>
        <authorList>
            <person name="Hensen N."/>
            <person name="Bonometti L."/>
            <person name="Westerberg I."/>
            <person name="Brannstrom I.O."/>
            <person name="Guillou S."/>
            <person name="Cros-Aarteil S."/>
            <person name="Calhoun S."/>
            <person name="Haridas S."/>
            <person name="Kuo A."/>
            <person name="Mondo S."/>
            <person name="Pangilinan J."/>
            <person name="Riley R."/>
            <person name="LaButti K."/>
            <person name="Andreopoulos B."/>
            <person name="Lipzen A."/>
            <person name="Chen C."/>
            <person name="Yan M."/>
            <person name="Daum C."/>
            <person name="Ng V."/>
            <person name="Clum A."/>
            <person name="Steindorff A."/>
            <person name="Ohm R.A."/>
            <person name="Martin F."/>
            <person name="Silar P."/>
            <person name="Natvig D.O."/>
            <person name="Lalanne C."/>
            <person name="Gautier V."/>
            <person name="Ament-Velasquez S.L."/>
            <person name="Kruys A."/>
            <person name="Hutchinson M.I."/>
            <person name="Powell A.J."/>
            <person name="Barry K."/>
            <person name="Miller A.N."/>
            <person name="Grigoriev I.V."/>
            <person name="Debuchy R."/>
            <person name="Gladieux P."/>
            <person name="Hiltunen Thoren M."/>
            <person name="Johannesson H."/>
        </authorList>
    </citation>
    <scope>NUCLEOTIDE SEQUENCE</scope>
    <source>
        <strain evidence="1">CBS 892.96</strain>
    </source>
</reference>
<proteinExistence type="predicted"/>
<dbReference type="AlphaFoldDB" id="A0AAN7A0P3"/>
<evidence type="ECO:0000313" key="2">
    <source>
        <dbReference type="Proteomes" id="UP001302321"/>
    </source>
</evidence>
<dbReference type="InterPro" id="IPR011333">
    <property type="entry name" value="SKP1/BTB/POZ_sf"/>
</dbReference>
<dbReference type="Proteomes" id="UP001302321">
    <property type="component" value="Unassembled WGS sequence"/>
</dbReference>
<name>A0AAN7A0P3_9PEZI</name>